<dbReference type="Gene3D" id="1.10.940.10">
    <property type="entry name" value="NusB-like"/>
    <property type="match status" value="1"/>
</dbReference>
<organism evidence="8 9">
    <name type="scientific">candidate division WOR-3 bacterium</name>
    <dbReference type="NCBI Taxonomy" id="2052148"/>
    <lineage>
        <taxon>Bacteria</taxon>
        <taxon>Bacteria division WOR-3</taxon>
    </lineage>
</organism>
<dbReference type="InterPro" id="IPR006027">
    <property type="entry name" value="NusB_RsmB_TIM44"/>
</dbReference>
<dbReference type="NCBIfam" id="TIGR01951">
    <property type="entry name" value="nusB"/>
    <property type="match status" value="1"/>
</dbReference>
<name>A0A348MKN8_UNCW3</name>
<keyword evidence="5 6" id="KW-0804">Transcription</keyword>
<keyword evidence="3 6" id="KW-0694">RNA-binding</keyword>
<dbReference type="PANTHER" id="PTHR11078">
    <property type="entry name" value="N UTILIZATION SUBSTANCE PROTEIN B-RELATED"/>
    <property type="match status" value="1"/>
</dbReference>
<dbReference type="Proteomes" id="UP000262454">
    <property type="component" value="Unassembled WGS sequence"/>
</dbReference>
<dbReference type="EMBL" id="DMCX01000026">
    <property type="protein sequence ID" value="HAF07614.1"/>
    <property type="molecule type" value="Genomic_DNA"/>
</dbReference>
<dbReference type="GO" id="GO:0003723">
    <property type="term" value="F:RNA binding"/>
    <property type="evidence" value="ECO:0007669"/>
    <property type="project" value="UniProtKB-UniRule"/>
</dbReference>
<dbReference type="GO" id="GO:0006353">
    <property type="term" value="P:DNA-templated transcription termination"/>
    <property type="evidence" value="ECO:0007669"/>
    <property type="project" value="UniProtKB-UniRule"/>
</dbReference>
<evidence type="ECO:0000256" key="2">
    <source>
        <dbReference type="ARBA" id="ARBA00022814"/>
    </source>
</evidence>
<dbReference type="GO" id="GO:0005829">
    <property type="term" value="C:cytosol"/>
    <property type="evidence" value="ECO:0007669"/>
    <property type="project" value="TreeGrafter"/>
</dbReference>
<evidence type="ECO:0000256" key="5">
    <source>
        <dbReference type="ARBA" id="ARBA00023163"/>
    </source>
</evidence>
<evidence type="ECO:0000259" key="7">
    <source>
        <dbReference type="Pfam" id="PF01029"/>
    </source>
</evidence>
<dbReference type="AlphaFoldDB" id="A0A348MKN8"/>
<gene>
    <name evidence="6 8" type="primary">nusB</name>
    <name evidence="8" type="ORF">DCG82_04330</name>
</gene>
<dbReference type="HAMAP" id="MF_00073">
    <property type="entry name" value="NusB"/>
    <property type="match status" value="1"/>
</dbReference>
<evidence type="ECO:0000313" key="8">
    <source>
        <dbReference type="EMBL" id="HAF07614.1"/>
    </source>
</evidence>
<keyword evidence="4 6" id="KW-0805">Transcription regulation</keyword>
<reference evidence="8 9" key="1">
    <citation type="journal article" date="2018" name="Nat. Biotechnol.">
        <title>A standardized bacterial taxonomy based on genome phylogeny substantially revises the tree of life.</title>
        <authorList>
            <person name="Parks D.H."/>
            <person name="Chuvochina M."/>
            <person name="Waite D.W."/>
            <person name="Rinke C."/>
            <person name="Skarshewski A."/>
            <person name="Chaumeil P.A."/>
            <person name="Hugenholtz P."/>
        </authorList>
    </citation>
    <scope>NUCLEOTIDE SEQUENCE [LARGE SCALE GENOMIC DNA]</scope>
    <source>
        <strain evidence="8">UBA7921</strain>
    </source>
</reference>
<proteinExistence type="inferred from homology"/>
<evidence type="ECO:0000313" key="9">
    <source>
        <dbReference type="Proteomes" id="UP000262454"/>
    </source>
</evidence>
<comment type="function">
    <text evidence="6">Involved in transcription antitermination. Required for transcription of ribosomal RNA (rRNA) genes. Binds specifically to the boxA antiterminator sequence of the ribosomal RNA (rrn) operons.</text>
</comment>
<comment type="caution">
    <text evidence="8">The sequence shown here is derived from an EMBL/GenBank/DDBJ whole genome shotgun (WGS) entry which is preliminary data.</text>
</comment>
<comment type="similarity">
    <text evidence="1 6">Belongs to the NusB family.</text>
</comment>
<dbReference type="InterPro" id="IPR035926">
    <property type="entry name" value="NusB-like_sf"/>
</dbReference>
<feature type="domain" description="NusB/RsmB/TIM44" evidence="7">
    <location>
        <begin position="7"/>
        <end position="135"/>
    </location>
</feature>
<protein>
    <recommendedName>
        <fullName evidence="6">Transcription antitermination protein NusB</fullName>
    </recommendedName>
    <alternativeName>
        <fullName evidence="6">Antitermination factor NusB</fullName>
    </alternativeName>
</protein>
<evidence type="ECO:0000256" key="1">
    <source>
        <dbReference type="ARBA" id="ARBA00005952"/>
    </source>
</evidence>
<accession>A0A348MKN8</accession>
<evidence type="ECO:0000256" key="4">
    <source>
        <dbReference type="ARBA" id="ARBA00023015"/>
    </source>
</evidence>
<sequence length="145" mass="16892">MKLGKRRKARILALKILYIYEINEFSNLDNIIDEVFRIEENLTDDVKDYSLNLIKKVTLFFNKLNEIIDSVTKNWSIQRMAIIDKNILRIALVEIFFQDNVPDIVAIDEAIEIAKLYSTSDSGGFVNGILDKILKNKEKYLSEFK</sequence>
<dbReference type="SUPFAM" id="SSF48013">
    <property type="entry name" value="NusB-like"/>
    <property type="match status" value="1"/>
</dbReference>
<dbReference type="PANTHER" id="PTHR11078:SF3">
    <property type="entry name" value="ANTITERMINATION NUSB DOMAIN-CONTAINING PROTEIN"/>
    <property type="match status" value="1"/>
</dbReference>
<evidence type="ECO:0000256" key="6">
    <source>
        <dbReference type="HAMAP-Rule" id="MF_00073"/>
    </source>
</evidence>
<dbReference type="GO" id="GO:0031564">
    <property type="term" value="P:transcription antitermination"/>
    <property type="evidence" value="ECO:0007669"/>
    <property type="project" value="UniProtKB-KW"/>
</dbReference>
<keyword evidence="2 6" id="KW-0889">Transcription antitermination</keyword>
<dbReference type="InterPro" id="IPR011605">
    <property type="entry name" value="NusB_fam"/>
</dbReference>
<dbReference type="Pfam" id="PF01029">
    <property type="entry name" value="NusB"/>
    <property type="match status" value="1"/>
</dbReference>
<evidence type="ECO:0000256" key="3">
    <source>
        <dbReference type="ARBA" id="ARBA00022884"/>
    </source>
</evidence>